<dbReference type="SUPFAM" id="SSF81383">
    <property type="entry name" value="F-box domain"/>
    <property type="match status" value="1"/>
</dbReference>
<evidence type="ECO:0000259" key="1">
    <source>
        <dbReference type="PROSITE" id="PS50181"/>
    </source>
</evidence>
<dbReference type="Gene3D" id="1.20.1280.50">
    <property type="match status" value="1"/>
</dbReference>
<accession>A0A0J1BCM6</accession>
<dbReference type="STRING" id="879819.A0A0J1BCM6"/>
<dbReference type="Pfam" id="PF12937">
    <property type="entry name" value="F-box-like"/>
    <property type="match status" value="1"/>
</dbReference>
<dbReference type="EMBL" id="KQ087180">
    <property type="protein sequence ID" value="KLT45784.1"/>
    <property type="molecule type" value="Genomic_DNA"/>
</dbReference>
<dbReference type="InterPro" id="IPR036047">
    <property type="entry name" value="F-box-like_dom_sf"/>
</dbReference>
<dbReference type="AlphaFoldDB" id="A0A0J1BCM6"/>
<feature type="domain" description="F-box" evidence="1">
    <location>
        <begin position="1"/>
        <end position="51"/>
    </location>
</feature>
<protein>
    <recommendedName>
        <fullName evidence="1">F-box domain-containing protein</fullName>
    </recommendedName>
</protein>
<evidence type="ECO:0000313" key="2">
    <source>
        <dbReference type="EMBL" id="KLT45784.1"/>
    </source>
</evidence>
<reference evidence="2 3" key="1">
    <citation type="submission" date="2015-03" db="EMBL/GenBank/DDBJ databases">
        <title>Genomics and transcriptomics of the oil-accumulating basidiomycete yeast T. oleaginosus allow insights into substrate utilization and the diverse evolutionary trajectories of mating systems in fungi.</title>
        <authorList>
            <consortium name="DOE Joint Genome Institute"/>
            <person name="Kourist R."/>
            <person name="Kracht O."/>
            <person name="Bracharz F."/>
            <person name="Lipzen A."/>
            <person name="Nolan M."/>
            <person name="Ohm R."/>
            <person name="Grigoriev I."/>
            <person name="Sun S."/>
            <person name="Heitman J."/>
            <person name="Bruck T."/>
            <person name="Nowrousian M."/>
        </authorList>
    </citation>
    <scope>NUCLEOTIDE SEQUENCE [LARGE SCALE GENOMIC DNA]</scope>
    <source>
        <strain evidence="2 3">IBC0246</strain>
    </source>
</reference>
<dbReference type="GeneID" id="28986509"/>
<keyword evidence="3" id="KW-1185">Reference proteome</keyword>
<evidence type="ECO:0000313" key="3">
    <source>
        <dbReference type="Proteomes" id="UP000053611"/>
    </source>
</evidence>
<dbReference type="PROSITE" id="PS50181">
    <property type="entry name" value="FBOX"/>
    <property type="match status" value="1"/>
</dbReference>
<name>A0A0J1BCM6_9TREE</name>
<dbReference type="RefSeq" id="XP_018282275.1">
    <property type="nucleotide sequence ID" value="XM_018425906.1"/>
</dbReference>
<dbReference type="InterPro" id="IPR001810">
    <property type="entry name" value="F-box_dom"/>
</dbReference>
<sequence length="358" mass="40316">MSLLDLPNEVLLLVLVYVGNSTLQDLAHVAATCRRLADFVYGRDVVLWRHLHAQRYDDPRRARAFIHQREPYDWRSAVIDRDWVTRAAALAARTRRSTLPARQPVVHQRVRYARVLLGLYRDFGGVWTSLNGLLLKHLRSPEFAFVAQLDPRTGESMGMILCSLRRSRFTRLPRLLPHIGGPGLLGVKPEGDWPGVAGRWRCDAYRFDASRVGVWSVGEYDVVPVSFDELQKTYAARSQRAAAHWKYLDCNTSTDMPAVYFIGEGSGLPHDSRGESLVGEHFVCGVVHLTTDNPPQVAWTWVLENTGVQVGYEDFVMVVEAVQVGGRCATAGLFGKYRDLYLYEGRGEGGVWMSKKEG</sequence>
<gene>
    <name evidence="2" type="ORF">CC85DRAFT_310503</name>
</gene>
<proteinExistence type="predicted"/>
<dbReference type="Proteomes" id="UP000053611">
    <property type="component" value="Unassembled WGS sequence"/>
</dbReference>
<organism evidence="2 3">
    <name type="scientific">Cutaneotrichosporon oleaginosum</name>
    <dbReference type="NCBI Taxonomy" id="879819"/>
    <lineage>
        <taxon>Eukaryota</taxon>
        <taxon>Fungi</taxon>
        <taxon>Dikarya</taxon>
        <taxon>Basidiomycota</taxon>
        <taxon>Agaricomycotina</taxon>
        <taxon>Tremellomycetes</taxon>
        <taxon>Trichosporonales</taxon>
        <taxon>Trichosporonaceae</taxon>
        <taxon>Cutaneotrichosporon</taxon>
    </lineage>
</organism>